<dbReference type="AlphaFoldDB" id="A0A239SNZ2"/>
<dbReference type="STRING" id="1123308.GCA_000380085_01200"/>
<keyword evidence="11" id="KW-1185">Reference proteome</keyword>
<protein>
    <submittedName>
        <fullName evidence="10">DNA-binding response regulator</fullName>
    </submittedName>
</protein>
<dbReference type="OrthoDB" id="9790442at2"/>
<keyword evidence="2" id="KW-0902">Two-component regulatory system</keyword>
<accession>A0A239SNZ2</accession>
<dbReference type="PROSITE" id="PS50110">
    <property type="entry name" value="RESPONSE_REGULATORY"/>
    <property type="match status" value="1"/>
</dbReference>
<dbReference type="Pfam" id="PF00486">
    <property type="entry name" value="Trans_reg_C"/>
    <property type="match status" value="1"/>
</dbReference>
<dbReference type="GO" id="GO:0032993">
    <property type="term" value="C:protein-DNA complex"/>
    <property type="evidence" value="ECO:0007669"/>
    <property type="project" value="TreeGrafter"/>
</dbReference>
<dbReference type="InterPro" id="IPR001867">
    <property type="entry name" value="OmpR/PhoB-type_DNA-bd"/>
</dbReference>
<sequence length="229" mass="26286">MTKKILIVSKEKSLAHFTSIELQKADFLVDLVDDGQSGLKALRNGQYDLILVDYLLTDMDSHSFANELSTFKPASVLIVVAERSEVEANANHLRQYAVAAIAKPFVMGELVDQIGRIFRGREFIDRHCSLIQSRTSFRDLRIDPENHTVYRGDEQILLTRREYDLLATLMGHAKPMTREQLIEQVWKYESATETNVVDVYIRYLRGKIDRPDQSSYIETVRGVGYAMRL</sequence>
<organism evidence="10 11">
    <name type="scientific">Streptococcus merionis</name>
    <dbReference type="NCBI Taxonomy" id="400065"/>
    <lineage>
        <taxon>Bacteria</taxon>
        <taxon>Bacillati</taxon>
        <taxon>Bacillota</taxon>
        <taxon>Bacilli</taxon>
        <taxon>Lactobacillales</taxon>
        <taxon>Streptococcaceae</taxon>
        <taxon>Streptococcus</taxon>
    </lineage>
</organism>
<dbReference type="PANTHER" id="PTHR48111">
    <property type="entry name" value="REGULATOR OF RPOS"/>
    <property type="match status" value="1"/>
</dbReference>
<evidence type="ECO:0000313" key="10">
    <source>
        <dbReference type="EMBL" id="SNU86979.1"/>
    </source>
</evidence>
<evidence type="ECO:0000259" key="8">
    <source>
        <dbReference type="PROSITE" id="PS50110"/>
    </source>
</evidence>
<dbReference type="InterPro" id="IPR011006">
    <property type="entry name" value="CheY-like_superfamily"/>
</dbReference>
<feature type="domain" description="Response regulatory" evidence="8">
    <location>
        <begin position="4"/>
        <end position="118"/>
    </location>
</feature>
<dbReference type="SMART" id="SM00862">
    <property type="entry name" value="Trans_reg_C"/>
    <property type="match status" value="1"/>
</dbReference>
<dbReference type="SUPFAM" id="SSF46894">
    <property type="entry name" value="C-terminal effector domain of the bipartite response regulators"/>
    <property type="match status" value="1"/>
</dbReference>
<evidence type="ECO:0000313" key="11">
    <source>
        <dbReference type="Proteomes" id="UP000215185"/>
    </source>
</evidence>
<feature type="modified residue" description="4-aspartylphosphate" evidence="6">
    <location>
        <position position="53"/>
    </location>
</feature>
<dbReference type="CDD" id="cd00383">
    <property type="entry name" value="trans_reg_C"/>
    <property type="match status" value="1"/>
</dbReference>
<gene>
    <name evidence="10" type="primary">csrR</name>
    <name evidence="10" type="ORF">SAMEA4412692_00462</name>
</gene>
<dbReference type="Gene3D" id="3.40.50.2300">
    <property type="match status" value="1"/>
</dbReference>
<evidence type="ECO:0000256" key="1">
    <source>
        <dbReference type="ARBA" id="ARBA00022553"/>
    </source>
</evidence>
<dbReference type="GO" id="GO:0005829">
    <property type="term" value="C:cytosol"/>
    <property type="evidence" value="ECO:0007669"/>
    <property type="project" value="TreeGrafter"/>
</dbReference>
<keyword evidence="5" id="KW-0804">Transcription</keyword>
<name>A0A239SNZ2_9STRE</name>
<evidence type="ECO:0000256" key="3">
    <source>
        <dbReference type="ARBA" id="ARBA00023015"/>
    </source>
</evidence>
<evidence type="ECO:0000256" key="5">
    <source>
        <dbReference type="ARBA" id="ARBA00023163"/>
    </source>
</evidence>
<dbReference type="SMART" id="SM00448">
    <property type="entry name" value="REC"/>
    <property type="match status" value="1"/>
</dbReference>
<keyword evidence="3" id="KW-0805">Transcription regulation</keyword>
<dbReference type="Pfam" id="PF00072">
    <property type="entry name" value="Response_reg"/>
    <property type="match status" value="1"/>
</dbReference>
<evidence type="ECO:0000256" key="2">
    <source>
        <dbReference type="ARBA" id="ARBA00023012"/>
    </source>
</evidence>
<feature type="DNA-binding region" description="OmpR/PhoB-type" evidence="7">
    <location>
        <begin position="132"/>
        <end position="229"/>
    </location>
</feature>
<dbReference type="EMBL" id="LT906439">
    <property type="protein sequence ID" value="SNU86979.1"/>
    <property type="molecule type" value="Genomic_DNA"/>
</dbReference>
<dbReference type="InterPro" id="IPR001789">
    <property type="entry name" value="Sig_transdc_resp-reg_receiver"/>
</dbReference>
<keyword evidence="4 7" id="KW-0238">DNA-binding</keyword>
<dbReference type="GO" id="GO:0000156">
    <property type="term" value="F:phosphorelay response regulator activity"/>
    <property type="evidence" value="ECO:0007669"/>
    <property type="project" value="TreeGrafter"/>
</dbReference>
<dbReference type="GO" id="GO:0000976">
    <property type="term" value="F:transcription cis-regulatory region binding"/>
    <property type="evidence" value="ECO:0007669"/>
    <property type="project" value="TreeGrafter"/>
</dbReference>
<dbReference type="KEGG" id="smen:SAMEA4412692_0462"/>
<dbReference type="InterPro" id="IPR016032">
    <property type="entry name" value="Sig_transdc_resp-reg_C-effctor"/>
</dbReference>
<dbReference type="PANTHER" id="PTHR48111:SF22">
    <property type="entry name" value="REGULATOR OF RPOS"/>
    <property type="match status" value="1"/>
</dbReference>
<proteinExistence type="predicted"/>
<evidence type="ECO:0000256" key="7">
    <source>
        <dbReference type="PROSITE-ProRule" id="PRU01091"/>
    </source>
</evidence>
<dbReference type="eggNOG" id="COG0745">
    <property type="taxonomic scope" value="Bacteria"/>
</dbReference>
<dbReference type="Gene3D" id="1.10.10.10">
    <property type="entry name" value="Winged helix-like DNA-binding domain superfamily/Winged helix DNA-binding domain"/>
    <property type="match status" value="1"/>
</dbReference>
<evidence type="ECO:0000256" key="4">
    <source>
        <dbReference type="ARBA" id="ARBA00023125"/>
    </source>
</evidence>
<dbReference type="GO" id="GO:0006355">
    <property type="term" value="P:regulation of DNA-templated transcription"/>
    <property type="evidence" value="ECO:0007669"/>
    <property type="project" value="InterPro"/>
</dbReference>
<reference evidence="10 11" key="1">
    <citation type="submission" date="2017-06" db="EMBL/GenBank/DDBJ databases">
        <authorList>
            <consortium name="Pathogen Informatics"/>
        </authorList>
    </citation>
    <scope>NUCLEOTIDE SEQUENCE [LARGE SCALE GENOMIC DNA]</scope>
    <source>
        <strain evidence="10 11">NCTC13788</strain>
    </source>
</reference>
<keyword evidence="1 6" id="KW-0597">Phosphoprotein</keyword>
<evidence type="ECO:0000259" key="9">
    <source>
        <dbReference type="PROSITE" id="PS51755"/>
    </source>
</evidence>
<dbReference type="InterPro" id="IPR039420">
    <property type="entry name" value="WalR-like"/>
</dbReference>
<dbReference type="SUPFAM" id="SSF52172">
    <property type="entry name" value="CheY-like"/>
    <property type="match status" value="1"/>
</dbReference>
<dbReference type="FunFam" id="1.10.10.10:FF:000005">
    <property type="entry name" value="Two-component system response regulator"/>
    <property type="match status" value="1"/>
</dbReference>
<dbReference type="Proteomes" id="UP000215185">
    <property type="component" value="Chromosome 1"/>
</dbReference>
<dbReference type="PROSITE" id="PS51755">
    <property type="entry name" value="OMPR_PHOB"/>
    <property type="match status" value="1"/>
</dbReference>
<dbReference type="InterPro" id="IPR036388">
    <property type="entry name" value="WH-like_DNA-bd_sf"/>
</dbReference>
<evidence type="ECO:0000256" key="6">
    <source>
        <dbReference type="PROSITE-ProRule" id="PRU00169"/>
    </source>
</evidence>
<feature type="domain" description="OmpR/PhoB-type" evidence="9">
    <location>
        <begin position="132"/>
        <end position="229"/>
    </location>
</feature>
<dbReference type="RefSeq" id="WP_018373756.1">
    <property type="nucleotide sequence ID" value="NZ_LT906439.1"/>
</dbReference>